<evidence type="ECO:0000256" key="1">
    <source>
        <dbReference type="SAM" id="Phobius"/>
    </source>
</evidence>
<protein>
    <recommendedName>
        <fullName evidence="4">ABC-2 transporter permease</fullName>
    </recommendedName>
</protein>
<keyword evidence="1" id="KW-0472">Membrane</keyword>
<dbReference type="EMBL" id="CP029487">
    <property type="protein sequence ID" value="QCT70353.1"/>
    <property type="molecule type" value="Genomic_DNA"/>
</dbReference>
<feature type="transmembrane region" description="Helical" evidence="1">
    <location>
        <begin position="95"/>
        <end position="112"/>
    </location>
</feature>
<gene>
    <name evidence="2" type="ORF">CPZ25_003145</name>
</gene>
<keyword evidence="3" id="KW-1185">Reference proteome</keyword>
<dbReference type="RefSeq" id="WP_058694652.1">
    <property type="nucleotide sequence ID" value="NZ_CABJDW020000005.1"/>
</dbReference>
<evidence type="ECO:0000313" key="3">
    <source>
        <dbReference type="Proteomes" id="UP000218387"/>
    </source>
</evidence>
<feature type="transmembrane region" description="Helical" evidence="1">
    <location>
        <begin position="133"/>
        <end position="158"/>
    </location>
</feature>
<feature type="transmembrane region" description="Helical" evidence="1">
    <location>
        <begin position="193"/>
        <end position="213"/>
    </location>
</feature>
<evidence type="ECO:0000313" key="2">
    <source>
        <dbReference type="EMBL" id="QCT70353.1"/>
    </source>
</evidence>
<proteinExistence type="predicted"/>
<reference evidence="2 3" key="1">
    <citation type="submission" date="2018-05" db="EMBL/GenBank/DDBJ databases">
        <title>Genome comparison of Eubacterium sp.</title>
        <authorList>
            <person name="Feng Y."/>
            <person name="Sanchez-Andrea I."/>
            <person name="Stams A.J.M."/>
            <person name="De Vos W.M."/>
        </authorList>
    </citation>
    <scope>NUCLEOTIDE SEQUENCE [LARGE SCALE GENOMIC DNA]</scope>
    <source>
        <strain evidence="2 3">YI</strain>
    </source>
</reference>
<keyword evidence="1" id="KW-0812">Transmembrane</keyword>
<dbReference type="KEGG" id="emt:CPZ25_003145"/>
<evidence type="ECO:0008006" key="4">
    <source>
        <dbReference type="Google" id="ProtNLM"/>
    </source>
</evidence>
<name>A0A4P9C4V1_EUBML</name>
<sequence length="251" mass="27687">MNHKFKKRMRQALKAPAPVSEEHLEATREAARGLYADSRQRKKISFPEFLLMQIRFCGVWVWLLQGGALFALFLVLNSILGGDFSAIKPQHLPELLSLCAVVVAATSLPGISRSWQHRMYETEAATRLSLPGLILCRLLILGLVDFFILAAAFTAALWQTSLSGLNAAVYLLLPFLSACLGSLLIIRHVPGERLLFFCTLFCGALFLALWLAGSLNPVIYQQTGPLTVLTLLCGAGVLAQCRKLVNDYNIE</sequence>
<keyword evidence="1" id="KW-1133">Transmembrane helix</keyword>
<dbReference type="AlphaFoldDB" id="A0A4P9C4V1"/>
<accession>A0A4P9C4V1</accession>
<feature type="transmembrane region" description="Helical" evidence="1">
    <location>
        <begin position="219"/>
        <end position="239"/>
    </location>
</feature>
<organism evidence="2 3">
    <name type="scientific">Eubacterium maltosivorans</name>
    <dbReference type="NCBI Taxonomy" id="2041044"/>
    <lineage>
        <taxon>Bacteria</taxon>
        <taxon>Bacillati</taxon>
        <taxon>Bacillota</taxon>
        <taxon>Clostridia</taxon>
        <taxon>Eubacteriales</taxon>
        <taxon>Eubacteriaceae</taxon>
        <taxon>Eubacterium</taxon>
    </lineage>
</organism>
<feature type="transmembrane region" description="Helical" evidence="1">
    <location>
        <begin position="49"/>
        <end position="75"/>
    </location>
</feature>
<feature type="transmembrane region" description="Helical" evidence="1">
    <location>
        <begin position="164"/>
        <end position="186"/>
    </location>
</feature>
<dbReference type="Proteomes" id="UP000218387">
    <property type="component" value="Chromosome"/>
</dbReference>